<evidence type="ECO:0000313" key="2">
    <source>
        <dbReference type="EMBL" id="TDY03023.1"/>
    </source>
</evidence>
<reference evidence="2 3" key="1">
    <citation type="submission" date="2019-03" db="EMBL/GenBank/DDBJ databases">
        <title>Genomic Encyclopedia of Type Strains, Phase IV (KMG-IV): sequencing the most valuable type-strain genomes for metagenomic binning, comparative biology and taxonomic classification.</title>
        <authorList>
            <person name="Goeker M."/>
        </authorList>
    </citation>
    <scope>NUCLEOTIDE SEQUENCE [LARGE SCALE GENOMIC DNA]</scope>
    <source>
        <strain evidence="2 3">DSM 16326</strain>
    </source>
</reference>
<sequence>MSVQPNELEHYLHEHIPLSKAMAVSVVAAGPEEVVLRAPLGPNINHRETVFGGSASALATLAAWALLHLRLRAEGFSCRLVIQRNTMEYDLPIDGAFTARASVDQVTDWSRFVRMLSRRGKARVAVDSVLEYNGQVAGRFAGEFVALEGSRDNN</sequence>
<dbReference type="SUPFAM" id="SSF54637">
    <property type="entry name" value="Thioesterase/thiol ester dehydrase-isomerase"/>
    <property type="match status" value="1"/>
</dbReference>
<name>A0A4R8IZW7_9GAMM</name>
<organism evidence="2 3">
    <name type="scientific">Thiohalophilus thiocyanatoxydans</name>
    <dbReference type="NCBI Taxonomy" id="381308"/>
    <lineage>
        <taxon>Bacteria</taxon>
        <taxon>Pseudomonadati</taxon>
        <taxon>Pseudomonadota</taxon>
        <taxon>Gammaproteobacteria</taxon>
        <taxon>Thiohalomonadales</taxon>
        <taxon>Thiohalophilaceae</taxon>
        <taxon>Thiohalophilus</taxon>
    </lineage>
</organism>
<comment type="caution">
    <text evidence="2">The sequence shown here is derived from an EMBL/GenBank/DDBJ whole genome shotgun (WGS) entry which is preliminary data.</text>
</comment>
<dbReference type="Pfam" id="PF09500">
    <property type="entry name" value="YiiD_C"/>
    <property type="match status" value="1"/>
</dbReference>
<dbReference type="Proteomes" id="UP000294914">
    <property type="component" value="Unassembled WGS sequence"/>
</dbReference>
<dbReference type="RefSeq" id="WP_134082438.1">
    <property type="nucleotide sequence ID" value="NZ_SOQX01000002.1"/>
</dbReference>
<dbReference type="Gene3D" id="3.10.129.10">
    <property type="entry name" value="Hotdog Thioesterase"/>
    <property type="match status" value="1"/>
</dbReference>
<dbReference type="OrthoDB" id="4305330at2"/>
<dbReference type="AlphaFoldDB" id="A0A4R8IZW7"/>
<accession>A0A4R8IZW7</accession>
<dbReference type="EMBL" id="SOQX01000002">
    <property type="protein sequence ID" value="TDY03023.1"/>
    <property type="molecule type" value="Genomic_DNA"/>
</dbReference>
<dbReference type="NCBIfam" id="TIGR02447">
    <property type="entry name" value="yiiD_Cterm"/>
    <property type="match status" value="1"/>
</dbReference>
<dbReference type="InterPro" id="IPR012660">
    <property type="entry name" value="YiiD_C"/>
</dbReference>
<keyword evidence="3" id="KW-1185">Reference proteome</keyword>
<proteinExistence type="predicted"/>
<feature type="domain" description="Thioesterase putative" evidence="1">
    <location>
        <begin position="6"/>
        <end position="147"/>
    </location>
</feature>
<evidence type="ECO:0000313" key="3">
    <source>
        <dbReference type="Proteomes" id="UP000294914"/>
    </source>
</evidence>
<gene>
    <name evidence="2" type="ORF">EDC23_1408</name>
</gene>
<evidence type="ECO:0000259" key="1">
    <source>
        <dbReference type="Pfam" id="PF09500"/>
    </source>
</evidence>
<protein>
    <submittedName>
        <fullName evidence="2">Thioesterase domain-containing protein</fullName>
    </submittedName>
</protein>
<dbReference type="InterPro" id="IPR029069">
    <property type="entry name" value="HotDog_dom_sf"/>
</dbReference>